<dbReference type="InterPro" id="IPR036378">
    <property type="entry name" value="FAS1_dom_sf"/>
</dbReference>
<evidence type="ECO:0000313" key="4">
    <source>
        <dbReference type="Proteomes" id="UP001326199"/>
    </source>
</evidence>
<comment type="caution">
    <text evidence="3">The sequence shown here is derived from an EMBL/GenBank/DDBJ whole genome shotgun (WGS) entry which is preliminary data.</text>
</comment>
<dbReference type="InterPro" id="IPR050904">
    <property type="entry name" value="Adhesion/Biosynth-related"/>
</dbReference>
<proteinExistence type="predicted"/>
<organism evidence="3 4">
    <name type="scientific">Podospora pseudopauciseta</name>
    <dbReference type="NCBI Taxonomy" id="2093780"/>
    <lineage>
        <taxon>Eukaryota</taxon>
        <taxon>Fungi</taxon>
        <taxon>Dikarya</taxon>
        <taxon>Ascomycota</taxon>
        <taxon>Pezizomycotina</taxon>
        <taxon>Sordariomycetes</taxon>
        <taxon>Sordariomycetidae</taxon>
        <taxon>Sordariales</taxon>
        <taxon>Podosporaceae</taxon>
        <taxon>Podospora</taxon>
    </lineage>
</organism>
<evidence type="ECO:0000259" key="2">
    <source>
        <dbReference type="PROSITE" id="PS50213"/>
    </source>
</evidence>
<dbReference type="RefSeq" id="XP_062768316.1">
    <property type="nucleotide sequence ID" value="XM_062909522.1"/>
</dbReference>
<feature type="domain" description="FAS1" evidence="2">
    <location>
        <begin position="272"/>
        <end position="400"/>
    </location>
</feature>
<evidence type="ECO:0000256" key="1">
    <source>
        <dbReference type="SAM" id="MobiDB-lite"/>
    </source>
</evidence>
<dbReference type="Gene3D" id="2.30.180.10">
    <property type="entry name" value="FAS1 domain"/>
    <property type="match status" value="2"/>
</dbReference>
<dbReference type="PROSITE" id="PS50213">
    <property type="entry name" value="FAS1"/>
    <property type="match status" value="2"/>
</dbReference>
<feature type="domain" description="FAS1" evidence="2">
    <location>
        <begin position="107"/>
        <end position="270"/>
    </location>
</feature>
<dbReference type="PANTHER" id="PTHR10900:SF77">
    <property type="entry name" value="FI19380P1"/>
    <property type="match status" value="1"/>
</dbReference>
<dbReference type="EMBL" id="JAFFHB010000002">
    <property type="protein sequence ID" value="KAK4669646.1"/>
    <property type="molecule type" value="Genomic_DNA"/>
</dbReference>
<name>A0ABR0HNI5_9PEZI</name>
<feature type="compositionally biased region" description="Polar residues" evidence="1">
    <location>
        <begin position="401"/>
        <end position="439"/>
    </location>
</feature>
<keyword evidence="4" id="KW-1185">Reference proteome</keyword>
<dbReference type="SUPFAM" id="SSF82153">
    <property type="entry name" value="FAS1 domain"/>
    <property type="match status" value="2"/>
</dbReference>
<evidence type="ECO:0000313" key="3">
    <source>
        <dbReference type="EMBL" id="KAK4669646.1"/>
    </source>
</evidence>
<accession>A0ABR0HNI5</accession>
<reference evidence="3 4" key="1">
    <citation type="journal article" date="2023" name="bioRxiv">
        <title>High-quality genome assemblies of four members of thePodospora anserinaspecies complex.</title>
        <authorList>
            <person name="Ament-Velasquez S.L."/>
            <person name="Vogan A.A."/>
            <person name="Wallerman O."/>
            <person name="Hartmann F."/>
            <person name="Gautier V."/>
            <person name="Silar P."/>
            <person name="Giraud T."/>
            <person name="Johannesson H."/>
        </authorList>
    </citation>
    <scope>NUCLEOTIDE SEQUENCE [LARGE SCALE GENOMIC DNA]</scope>
    <source>
        <strain evidence="3 4">CBS 411.78</strain>
    </source>
</reference>
<dbReference type="GeneID" id="87929865"/>
<feature type="region of interest" description="Disordered" evidence="1">
    <location>
        <begin position="401"/>
        <end position="462"/>
    </location>
</feature>
<dbReference type="Pfam" id="PF02469">
    <property type="entry name" value="Fasciclin"/>
    <property type="match status" value="2"/>
</dbReference>
<dbReference type="SMART" id="SM00554">
    <property type="entry name" value="FAS1"/>
    <property type="match status" value="2"/>
</dbReference>
<feature type="compositionally biased region" description="Basic and acidic residues" evidence="1">
    <location>
        <begin position="13"/>
        <end position="26"/>
    </location>
</feature>
<sequence length="487" mass="50691">MRLVDAARVGDGCSDRSGTDEKEPLDMRRNRGMHRRQPALLKVSWSPRDCSRHFGQPGSQTDIYQSTSASTVQKRHRAITPDETPLLFTFALALRNNKPNTLNMQLKTLTLLGLASAANAQTLADVLAENAATLSSLTSFLQSEEVIYELFANAQDVTLLAPSNEALARLNATPLANELLSDPNYLTAFLAYHVLNGTFYASNLTSSPTQFLPTILDLAAYSNVTGGQRLQVQAADGGVSFLSGNGELSTVESANFNYTGGTIHIIDNYLTIPAPLPAALLEQNLTALVGAVTQAGVAETLTNARDITLFAPNNAAFDAIGNLVGELTVEQLTGILGYHVIVGQTVYSSQIEDGATATTFQGGDITLRVEDGSVFVNSARVVKADVLCANGVIHVIDGVLNPSNTDAEPNPAESTQAPAFSGASSTGGVPFTSGITVPTSAPAEPTATSGPDSGNGDDTPVEAGAAAQGAALGMAALFGAAVLLAQL</sequence>
<dbReference type="PANTHER" id="PTHR10900">
    <property type="entry name" value="PERIOSTIN-RELATED"/>
    <property type="match status" value="1"/>
</dbReference>
<protein>
    <recommendedName>
        <fullName evidence="2">FAS1 domain-containing protein</fullName>
    </recommendedName>
</protein>
<dbReference type="Proteomes" id="UP001326199">
    <property type="component" value="Unassembled WGS sequence"/>
</dbReference>
<feature type="region of interest" description="Disordered" evidence="1">
    <location>
        <begin position="1"/>
        <end position="26"/>
    </location>
</feature>
<gene>
    <name evidence="3" type="ORF">QC763_204820</name>
</gene>
<dbReference type="InterPro" id="IPR000782">
    <property type="entry name" value="FAS1_domain"/>
</dbReference>